<protein>
    <submittedName>
        <fullName evidence="1">Uncharacterized protein</fullName>
    </submittedName>
</protein>
<evidence type="ECO:0000313" key="1">
    <source>
        <dbReference type="EMBL" id="KAI8441046.1"/>
    </source>
</evidence>
<sequence length="130" mass="15073">MCQTIEEAVQQQHEDNSKLQNTSKLQESSSIQKPSNLEDRPDLQDTSDPVSSELQEELCPPDCPCRRTPETVKSSIRLQIFFNVLGIFFALFAIYLMVTTNSNLYLIFWICFSVLRRMMGKTRTMKMKKD</sequence>
<organism evidence="1 2">
    <name type="scientific">Choristoneura fumiferana</name>
    <name type="common">Spruce budworm moth</name>
    <name type="synonym">Archips fumiferana</name>
    <dbReference type="NCBI Taxonomy" id="7141"/>
    <lineage>
        <taxon>Eukaryota</taxon>
        <taxon>Metazoa</taxon>
        <taxon>Ecdysozoa</taxon>
        <taxon>Arthropoda</taxon>
        <taxon>Hexapoda</taxon>
        <taxon>Insecta</taxon>
        <taxon>Pterygota</taxon>
        <taxon>Neoptera</taxon>
        <taxon>Endopterygota</taxon>
        <taxon>Lepidoptera</taxon>
        <taxon>Glossata</taxon>
        <taxon>Ditrysia</taxon>
        <taxon>Tortricoidea</taxon>
        <taxon>Tortricidae</taxon>
        <taxon>Tortricinae</taxon>
        <taxon>Choristoneura</taxon>
    </lineage>
</organism>
<gene>
    <name evidence="1" type="ORF">MSG28_009317</name>
</gene>
<evidence type="ECO:0000313" key="2">
    <source>
        <dbReference type="Proteomes" id="UP001064048"/>
    </source>
</evidence>
<proteinExistence type="predicted"/>
<dbReference type="EMBL" id="CM046115">
    <property type="protein sequence ID" value="KAI8441046.1"/>
    <property type="molecule type" value="Genomic_DNA"/>
</dbReference>
<keyword evidence="2" id="KW-1185">Reference proteome</keyword>
<reference evidence="1 2" key="1">
    <citation type="journal article" date="2022" name="Genome Biol. Evol.">
        <title>The Spruce Budworm Genome: Reconstructing the Evolutionary History of Antifreeze Proteins.</title>
        <authorList>
            <person name="Beliveau C."/>
            <person name="Gagne P."/>
            <person name="Picq S."/>
            <person name="Vernygora O."/>
            <person name="Keeling C.I."/>
            <person name="Pinkney K."/>
            <person name="Doucet D."/>
            <person name="Wen F."/>
            <person name="Johnston J.S."/>
            <person name="Maaroufi H."/>
            <person name="Boyle B."/>
            <person name="Laroche J."/>
            <person name="Dewar K."/>
            <person name="Juretic N."/>
            <person name="Blackburn G."/>
            <person name="Nisole A."/>
            <person name="Brunet B."/>
            <person name="Brandao M."/>
            <person name="Lumley L."/>
            <person name="Duan J."/>
            <person name="Quan G."/>
            <person name="Lucarotti C.J."/>
            <person name="Roe A.D."/>
            <person name="Sperling F.A.H."/>
            <person name="Levesque R.C."/>
            <person name="Cusson M."/>
        </authorList>
    </citation>
    <scope>NUCLEOTIDE SEQUENCE [LARGE SCALE GENOMIC DNA]</scope>
    <source>
        <strain evidence="1">Glfc:IPQL:Cfum</strain>
    </source>
</reference>
<name>A0ACC0KY94_CHOFU</name>
<accession>A0ACC0KY94</accession>
<comment type="caution">
    <text evidence="1">The sequence shown here is derived from an EMBL/GenBank/DDBJ whole genome shotgun (WGS) entry which is preliminary data.</text>
</comment>
<dbReference type="Proteomes" id="UP001064048">
    <property type="component" value="Chromosome 15"/>
</dbReference>